<evidence type="ECO:0000256" key="1">
    <source>
        <dbReference type="SAM" id="MobiDB-lite"/>
    </source>
</evidence>
<keyword evidence="2" id="KW-1133">Transmembrane helix</keyword>
<feature type="compositionally biased region" description="Polar residues" evidence="1">
    <location>
        <begin position="179"/>
        <end position="189"/>
    </location>
</feature>
<dbReference type="AlphaFoldDB" id="U6LAG2"/>
<name>U6LAG2_9EIME</name>
<keyword evidence="2" id="KW-0472">Membrane</keyword>
<keyword evidence="2" id="KW-0812">Transmembrane</keyword>
<feature type="region of interest" description="Disordered" evidence="1">
    <location>
        <begin position="126"/>
        <end position="251"/>
    </location>
</feature>
<feature type="compositionally biased region" description="Gly residues" evidence="1">
    <location>
        <begin position="162"/>
        <end position="172"/>
    </location>
</feature>
<dbReference type="OrthoDB" id="348014at2759"/>
<accession>U6LAG2</accession>
<reference evidence="3" key="1">
    <citation type="submission" date="2013-10" db="EMBL/GenBank/DDBJ databases">
        <title>Genomic analysis of the causative agents of coccidiosis in chickens.</title>
        <authorList>
            <person name="Reid A.J."/>
            <person name="Blake D."/>
            <person name="Billington K."/>
            <person name="Browne H."/>
            <person name="Dunn M."/>
            <person name="Hung S."/>
            <person name="Kawahara F."/>
            <person name="Miranda-Saavedra D."/>
            <person name="Mourier T."/>
            <person name="Nagra H."/>
            <person name="Otto T.D."/>
            <person name="Rawlings N."/>
            <person name="Sanchez A."/>
            <person name="Sanders M."/>
            <person name="Subramaniam C."/>
            <person name="Tay Y."/>
            <person name="Dear P."/>
            <person name="Doerig C."/>
            <person name="Gruber A."/>
            <person name="Parkinson J."/>
            <person name="Shirley M."/>
            <person name="Wan K.L."/>
            <person name="Berriman M."/>
            <person name="Tomley F."/>
            <person name="Pain A."/>
        </authorList>
    </citation>
    <scope>NUCLEOTIDE SEQUENCE [LARGE SCALE GENOMIC DNA]</scope>
    <source>
        <strain evidence="3">Houghton</strain>
    </source>
</reference>
<keyword evidence="4" id="KW-1185">Reference proteome</keyword>
<evidence type="ECO:0000256" key="2">
    <source>
        <dbReference type="SAM" id="Phobius"/>
    </source>
</evidence>
<evidence type="ECO:0008006" key="5">
    <source>
        <dbReference type="Google" id="ProtNLM"/>
    </source>
</evidence>
<organism evidence="3 4">
    <name type="scientific">Eimeria brunetti</name>
    <dbReference type="NCBI Taxonomy" id="51314"/>
    <lineage>
        <taxon>Eukaryota</taxon>
        <taxon>Sar</taxon>
        <taxon>Alveolata</taxon>
        <taxon>Apicomplexa</taxon>
        <taxon>Conoidasida</taxon>
        <taxon>Coccidia</taxon>
        <taxon>Eucoccidiorida</taxon>
        <taxon>Eimeriorina</taxon>
        <taxon>Eimeriidae</taxon>
        <taxon>Eimeria</taxon>
    </lineage>
</organism>
<dbReference type="EMBL" id="HG710323">
    <property type="protein sequence ID" value="CDJ46208.1"/>
    <property type="molecule type" value="Genomic_DNA"/>
</dbReference>
<proteinExistence type="predicted"/>
<feature type="compositionally biased region" description="Pro residues" evidence="1">
    <location>
        <begin position="205"/>
        <end position="215"/>
    </location>
</feature>
<evidence type="ECO:0000313" key="3">
    <source>
        <dbReference type="EMBL" id="CDJ46208.1"/>
    </source>
</evidence>
<gene>
    <name evidence="3" type="ORF">EBH_0011220</name>
</gene>
<evidence type="ECO:0000313" key="4">
    <source>
        <dbReference type="Proteomes" id="UP000030750"/>
    </source>
</evidence>
<dbReference type="VEuPathDB" id="ToxoDB:EBH_0011220"/>
<sequence>MAARSQPLLEDALSSYGEIEEGVVSYSEGKTAPAFDYGEGCTQRLLERKASYYFSVRLLSVTLVSLAVVYFILQCFDLTRGYRVAPLRRSLAVGGGRKCNIYGEKEEYEQGGKGAENEDFWVGEFESRTSESPTKADAPGPSAGQTERKRGRASIPTIANGAGSGITHGLGSGREPITNAASARASTQLLEPGSHSPRGTSPVRHPQPPGAPLPGPEGLGGDDGNERMNASSKLPPGETDEMWGGRNIPPHTEEKLESLFSRMQDAVSVCKSLLPALSESHRLRLSYEVVRLMALEVGAISLVPERLERLRSNLSNAIANMGTEALSLSNARWGAGESADMRKLIVMVHQLKKRRPVKEKDDPSRYRAKMISILQTSTRVVDFCAGVLKGLLEFKDGPAIALPPSNVDQQIDVVAALYKVLSAQVAADVALRFHIVACQKRTGIFLLLGREHLELSSTRLRPVSEVLEEIISAVARAGGLLKAPERLQTKHDTPLAIGSRAPQHMENPNKPFPGAAGHTQHRESAIPVVGPYFILAGIPLFQSLQEAPSSPSQLHPRFQPLPLGYHAPQHHPGQPLPSLLPLLGSSPLVGRVPHEEPSTSGIYTQATATTTGVKEPMPPKPHLLSERGGVSPAPHPSFHVRRESTPFPLPYSQPTSFHMSRDSTPFHHPYTPPTSFHVSRETTPFPHPYTQPSSFHVSRESAPVPHPYTQPPTARPAFGGASADVEGLIHPPARPTEQAWGGPFSSDYGVIQGAASQNQETEEEEEVGGLLAELLKGGVDYEAVFGRKKPRKQ</sequence>
<protein>
    <recommendedName>
        <fullName evidence="5">Transmembrane protein</fullName>
    </recommendedName>
</protein>
<feature type="transmembrane region" description="Helical" evidence="2">
    <location>
        <begin position="52"/>
        <end position="73"/>
    </location>
</feature>
<dbReference type="Proteomes" id="UP000030750">
    <property type="component" value="Unassembled WGS sequence"/>
</dbReference>
<reference evidence="3" key="2">
    <citation type="submission" date="2013-10" db="EMBL/GenBank/DDBJ databases">
        <authorList>
            <person name="Aslett M."/>
        </authorList>
    </citation>
    <scope>NUCLEOTIDE SEQUENCE [LARGE SCALE GENOMIC DNA]</scope>
    <source>
        <strain evidence="3">Houghton</strain>
    </source>
</reference>